<proteinExistence type="predicted"/>
<protein>
    <submittedName>
        <fullName evidence="1">Uncharacterized protein</fullName>
    </submittedName>
</protein>
<keyword evidence="2" id="KW-1185">Reference proteome</keyword>
<dbReference type="AlphaFoldDB" id="A0A8J2YKT8"/>
<dbReference type="EMBL" id="BMIR01000018">
    <property type="protein sequence ID" value="GGE50588.1"/>
    <property type="molecule type" value="Genomic_DNA"/>
</dbReference>
<comment type="caution">
    <text evidence="1">The sequence shown here is derived from an EMBL/GenBank/DDBJ whole genome shotgun (WGS) entry which is preliminary data.</text>
</comment>
<dbReference type="Proteomes" id="UP000628775">
    <property type="component" value="Unassembled WGS sequence"/>
</dbReference>
<name>A0A8J2YKT8_9BACL</name>
<evidence type="ECO:0000313" key="1">
    <source>
        <dbReference type="EMBL" id="GGE50588.1"/>
    </source>
</evidence>
<evidence type="ECO:0000313" key="2">
    <source>
        <dbReference type="Proteomes" id="UP000628775"/>
    </source>
</evidence>
<reference evidence="1" key="2">
    <citation type="submission" date="2020-09" db="EMBL/GenBank/DDBJ databases">
        <authorList>
            <person name="Sun Q."/>
            <person name="Zhou Y."/>
        </authorList>
    </citation>
    <scope>NUCLEOTIDE SEQUENCE</scope>
    <source>
        <strain evidence="1">CGMCC 1.15371</strain>
    </source>
</reference>
<sequence>MKVCEICGTQQTEEDEEVLNRRILYVCENCRNDLRPNASEPDVEG</sequence>
<organism evidence="1 2">
    <name type="scientific">Pullulanibacillus camelliae</name>
    <dbReference type="NCBI Taxonomy" id="1707096"/>
    <lineage>
        <taxon>Bacteria</taxon>
        <taxon>Bacillati</taxon>
        <taxon>Bacillota</taxon>
        <taxon>Bacilli</taxon>
        <taxon>Bacillales</taxon>
        <taxon>Sporolactobacillaceae</taxon>
        <taxon>Pullulanibacillus</taxon>
    </lineage>
</organism>
<gene>
    <name evidence="1" type="ORF">GCM10011391_31700</name>
</gene>
<reference evidence="1" key="1">
    <citation type="journal article" date="2014" name="Int. J. Syst. Evol. Microbiol.">
        <title>Complete genome sequence of Corynebacterium casei LMG S-19264T (=DSM 44701T), isolated from a smear-ripened cheese.</title>
        <authorList>
            <consortium name="US DOE Joint Genome Institute (JGI-PGF)"/>
            <person name="Walter F."/>
            <person name="Albersmeier A."/>
            <person name="Kalinowski J."/>
            <person name="Ruckert C."/>
        </authorList>
    </citation>
    <scope>NUCLEOTIDE SEQUENCE</scope>
    <source>
        <strain evidence="1">CGMCC 1.15371</strain>
    </source>
</reference>
<accession>A0A8J2YKT8</accession>